<reference evidence="2 3" key="1">
    <citation type="submission" date="2024-02" db="EMBL/GenBank/DDBJ databases">
        <title>A draft genome for the cacao thread blight pathogen Marasmius crinis-equi.</title>
        <authorList>
            <person name="Cohen S.P."/>
            <person name="Baruah I.K."/>
            <person name="Amoako-Attah I."/>
            <person name="Bukari Y."/>
            <person name="Meinhardt L.W."/>
            <person name="Bailey B.A."/>
        </authorList>
    </citation>
    <scope>NUCLEOTIDE SEQUENCE [LARGE SCALE GENOMIC DNA]</scope>
    <source>
        <strain evidence="2 3">GH-76</strain>
    </source>
</reference>
<feature type="compositionally biased region" description="Low complexity" evidence="1">
    <location>
        <begin position="24"/>
        <end position="41"/>
    </location>
</feature>
<dbReference type="Proteomes" id="UP001465976">
    <property type="component" value="Unassembled WGS sequence"/>
</dbReference>
<proteinExistence type="predicted"/>
<feature type="compositionally biased region" description="Low complexity" evidence="1">
    <location>
        <begin position="675"/>
        <end position="686"/>
    </location>
</feature>
<feature type="region of interest" description="Disordered" evidence="1">
    <location>
        <begin position="24"/>
        <end position="59"/>
    </location>
</feature>
<feature type="compositionally biased region" description="Basic and acidic residues" evidence="1">
    <location>
        <begin position="49"/>
        <end position="59"/>
    </location>
</feature>
<evidence type="ECO:0000313" key="3">
    <source>
        <dbReference type="Proteomes" id="UP001465976"/>
    </source>
</evidence>
<feature type="region of interest" description="Disordered" evidence="1">
    <location>
        <begin position="608"/>
        <end position="642"/>
    </location>
</feature>
<feature type="region of interest" description="Disordered" evidence="1">
    <location>
        <begin position="371"/>
        <end position="398"/>
    </location>
</feature>
<evidence type="ECO:0000313" key="2">
    <source>
        <dbReference type="EMBL" id="KAL0566017.1"/>
    </source>
</evidence>
<feature type="compositionally biased region" description="Acidic residues" evidence="1">
    <location>
        <begin position="689"/>
        <end position="703"/>
    </location>
</feature>
<feature type="compositionally biased region" description="Low complexity" evidence="1">
    <location>
        <begin position="812"/>
        <end position="839"/>
    </location>
</feature>
<comment type="caution">
    <text evidence="2">The sequence shown here is derived from an EMBL/GenBank/DDBJ whole genome shotgun (WGS) entry which is preliminary data.</text>
</comment>
<organism evidence="2 3">
    <name type="scientific">Marasmius crinis-equi</name>
    <dbReference type="NCBI Taxonomy" id="585013"/>
    <lineage>
        <taxon>Eukaryota</taxon>
        <taxon>Fungi</taxon>
        <taxon>Dikarya</taxon>
        <taxon>Basidiomycota</taxon>
        <taxon>Agaricomycotina</taxon>
        <taxon>Agaricomycetes</taxon>
        <taxon>Agaricomycetidae</taxon>
        <taxon>Agaricales</taxon>
        <taxon>Marasmiineae</taxon>
        <taxon>Marasmiaceae</taxon>
        <taxon>Marasmius</taxon>
    </lineage>
</organism>
<protein>
    <submittedName>
        <fullName evidence="2">Uncharacterized protein</fullName>
    </submittedName>
</protein>
<feature type="compositionally biased region" description="Polar residues" evidence="1">
    <location>
        <begin position="657"/>
        <end position="674"/>
    </location>
</feature>
<feature type="region of interest" description="Disordered" evidence="1">
    <location>
        <begin position="801"/>
        <end position="897"/>
    </location>
</feature>
<dbReference type="EMBL" id="JBAHYK010002039">
    <property type="protein sequence ID" value="KAL0566017.1"/>
    <property type="molecule type" value="Genomic_DNA"/>
</dbReference>
<feature type="compositionally biased region" description="Low complexity" evidence="1">
    <location>
        <begin position="251"/>
        <end position="260"/>
    </location>
</feature>
<feature type="compositionally biased region" description="Low complexity" evidence="1">
    <location>
        <begin position="608"/>
        <end position="623"/>
    </location>
</feature>
<keyword evidence="3" id="KW-1185">Reference proteome</keyword>
<feature type="compositionally biased region" description="Polar residues" evidence="1">
    <location>
        <begin position="233"/>
        <end position="248"/>
    </location>
</feature>
<feature type="compositionally biased region" description="Polar residues" evidence="1">
    <location>
        <begin position="558"/>
        <end position="573"/>
    </location>
</feature>
<sequence>MLEKLRSRGIPVLFQHGEIPISTISRARSDSSSSLALPHTSQEQSDQPKTSEGRGNVLDDHKENCKEYAPSSRVHNPELDPSEQSRILSFTGNELAQILSGPNPSTPRSVRGHTHIFNIDLSQNLNIHLHYHQHNHTTIINQAPAILPSHEPEVQVERARTPTPGISMDIRALSPIIVDEESMSFFSLSTSSDDRASSIIGTEESESFFSFTTTSDADLEVKIRVVSLIGTSESSDLSPSQAWQSQPEVVSATSSTTSDSGLQDIVPSTSITPAQVGSCLREHLPLSAVSTPYDQQGTSFQFAAESASAVTPRNRDAVYVNSIDSEEVRQELAALLLASGAVEISPSADAHDHSPELDVNNGRVTESYQTGYAHSRQEPSSSQTGLTAQPLSPDVHKRLPLSPVLTSYDQEGTSFAHGVGVGIGTSSLAFGLIGTPPKSTDDVEMKGKSLLAEGAKVKRGTDIENRNDASASKPLRQRLASIISRAMGSNNGSNGTKPASIAVSVPTATPATALPSSPVPFPDVNAGATRSSQGPMPAPRLRTASMPSIYPSPPLVSPTATPALPTSLSESTPSFPPQARMRSRSNATKPSPLPIGVLPYALQTAAPRTNSTPMTTTITSTSNPAPPHAITGGHSTSVTAGPARPLTLVPRIRPQASDMSHSSDSTTFSVADPTSASTSRSSVSLSIDDAADNDESSDGLELEEDDGAYYVKAFMRSYNRGRKQKRVPKPTPEQEDDGNITETDNVPRAAARKSMTFKRSSKHSELRSPFISKTPPIALPNSPPPSISPLSVLPVSISSSVDLPDHDSDPFTAAPSPTILSTPSSTSPSTPTSLQSYPYRLHPHSLQASKSMNTLPKIDVGNGSTPKAIHRKSRVRPSNIKSKSLMSPGDLPPSRAWQTQPEIVPSTSSTTSDPSLRTIVPKYHIPVSC</sequence>
<name>A0ABR3ET73_9AGAR</name>
<feature type="region of interest" description="Disordered" evidence="1">
    <location>
        <begin position="655"/>
        <end position="703"/>
    </location>
</feature>
<feature type="region of interest" description="Disordered" evidence="1">
    <location>
        <begin position="721"/>
        <end position="783"/>
    </location>
</feature>
<gene>
    <name evidence="2" type="ORF">V5O48_015998</name>
</gene>
<feature type="region of interest" description="Disordered" evidence="1">
    <location>
        <begin position="511"/>
        <end position="594"/>
    </location>
</feature>
<feature type="region of interest" description="Disordered" evidence="1">
    <location>
        <begin position="233"/>
        <end position="266"/>
    </location>
</feature>
<feature type="compositionally biased region" description="Polar residues" evidence="1">
    <location>
        <begin position="371"/>
        <end position="390"/>
    </location>
</feature>
<evidence type="ECO:0000256" key="1">
    <source>
        <dbReference type="SAM" id="MobiDB-lite"/>
    </source>
</evidence>
<accession>A0ABR3ET73</accession>